<dbReference type="HAMAP" id="MF_01885">
    <property type="entry name" value="tRNA_methyltr_TrmL"/>
    <property type="match status" value="1"/>
</dbReference>
<dbReference type="InterPro" id="IPR001537">
    <property type="entry name" value="SpoU_MeTrfase"/>
</dbReference>
<proteinExistence type="inferred from homology"/>
<feature type="binding site" evidence="6 7">
    <location>
        <position position="102"/>
    </location>
    <ligand>
        <name>S-adenosyl-L-methionine</name>
        <dbReference type="ChEBI" id="CHEBI:59789"/>
    </ligand>
</feature>
<comment type="catalytic activity">
    <reaction evidence="6">
        <text>5-carboxymethylaminomethyluridine(34) in tRNA(Leu) + S-adenosyl-L-methionine = 5-carboxymethylaminomethyl-2'-O-methyluridine(34) in tRNA(Leu) + S-adenosyl-L-homocysteine + H(+)</text>
        <dbReference type="Rhea" id="RHEA:43088"/>
        <dbReference type="Rhea" id="RHEA-COMP:10333"/>
        <dbReference type="Rhea" id="RHEA-COMP:10334"/>
        <dbReference type="ChEBI" id="CHEBI:15378"/>
        <dbReference type="ChEBI" id="CHEBI:57856"/>
        <dbReference type="ChEBI" id="CHEBI:59789"/>
        <dbReference type="ChEBI" id="CHEBI:74508"/>
        <dbReference type="ChEBI" id="CHEBI:74511"/>
        <dbReference type="EC" id="2.1.1.207"/>
    </reaction>
</comment>
<dbReference type="GO" id="GO:0042802">
    <property type="term" value="F:identical protein binding"/>
    <property type="evidence" value="ECO:0007669"/>
    <property type="project" value="UniProtKB-ARBA"/>
</dbReference>
<dbReference type="Gene3D" id="3.40.1280.10">
    <property type="match status" value="1"/>
</dbReference>
<dbReference type="AlphaFoldDB" id="A0A060NHN2"/>
<feature type="domain" description="tRNA/rRNA methyltransferase SpoU type" evidence="8">
    <location>
        <begin position="2"/>
        <end position="143"/>
    </location>
</feature>
<dbReference type="GO" id="GO:0005737">
    <property type="term" value="C:cytoplasm"/>
    <property type="evidence" value="ECO:0007669"/>
    <property type="project" value="UniProtKB-SubCell"/>
</dbReference>
<evidence type="ECO:0000256" key="2">
    <source>
        <dbReference type="ARBA" id="ARBA00022603"/>
    </source>
</evidence>
<dbReference type="InterPro" id="IPR016914">
    <property type="entry name" value="TrmL"/>
</dbReference>
<comment type="subcellular location">
    <subcellularLocation>
        <location evidence="6">Cytoplasm</location>
    </subcellularLocation>
</comment>
<comment type="function">
    <text evidence="6">Methylates the ribose at the nucleotide 34 wobble position in the two leucyl isoacceptors tRNA(Leu)(CmAA) and tRNA(Leu)(cmnm5UmAA). Catalyzes the methyl transfer from S-adenosyl-L-methionine to the 2'-OH of the wobble nucleotide.</text>
</comment>
<dbReference type="HOGENOM" id="CLU_110125_1_0_4"/>
<dbReference type="SUPFAM" id="SSF75217">
    <property type="entry name" value="alpha/beta knot"/>
    <property type="match status" value="1"/>
</dbReference>
<dbReference type="GO" id="GO:0141102">
    <property type="term" value="F:tRNA (5-carboxymethylaminomethyluridine(34)-2'-O)-methyltransferase activity"/>
    <property type="evidence" value="ECO:0007669"/>
    <property type="project" value="RHEA"/>
</dbReference>
<dbReference type="OrthoDB" id="9789043at2"/>
<evidence type="ECO:0000313" key="9">
    <source>
        <dbReference type="EMBL" id="BAO81431.1"/>
    </source>
</evidence>
<dbReference type="GO" id="GO:0141098">
    <property type="term" value="F:tRNA (cytidine(34)-2'-O)-methyltransferase activity"/>
    <property type="evidence" value="ECO:0007669"/>
    <property type="project" value="RHEA"/>
</dbReference>
<dbReference type="FunFam" id="3.40.1280.10:FF:000002">
    <property type="entry name" value="Peptidylprolyl isomerase"/>
    <property type="match status" value="1"/>
</dbReference>
<dbReference type="EC" id="2.1.1.207" evidence="6"/>
<protein>
    <recommendedName>
        <fullName evidence="6">tRNA (cytidine(34)-2'-O)-methyltransferase</fullName>
        <ecNumber evidence="6">2.1.1.207</ecNumber>
    </recommendedName>
    <alternativeName>
        <fullName evidence="6">tRNA (cytidine/uridine-2'-O-)-methyltransferase TrmL</fullName>
    </alternativeName>
</protein>
<gene>
    <name evidence="6" type="primary">trmL</name>
    <name evidence="9" type="ORF">SRAA_1577</name>
</gene>
<evidence type="ECO:0000256" key="7">
    <source>
        <dbReference type="PIRSR" id="PIRSR029256-1"/>
    </source>
</evidence>
<reference evidence="9 10" key="1">
    <citation type="journal article" date="2014" name="Nat. Commun.">
        <title>Physiological and genomic features of highly alkaliphilic hydrogen-utilizing Betaproteobacteria from a continental serpentinizing site.</title>
        <authorList>
            <person name="Suzuki S."/>
            <person name="Kuenen J.G."/>
            <person name="Schipper K."/>
            <person name="van der Velde S."/>
            <person name="Ishii S."/>
            <person name="Wu A."/>
            <person name="Sorokin D.Y."/>
            <person name="Tenney A."/>
            <person name="Meng X.Y."/>
            <person name="Morrill P.L."/>
            <person name="Kamagata Y."/>
            <person name="Muyzer G."/>
            <person name="Nealson K.H."/>
        </authorList>
    </citation>
    <scope>NUCLEOTIDE SEQUENCE [LARGE SCALE GENOMIC DNA]</scope>
    <source>
        <strain evidence="9 10">A1</strain>
    </source>
</reference>
<feature type="binding site" evidence="6 7">
    <location>
        <position position="132"/>
    </location>
    <ligand>
        <name>S-adenosyl-L-methionine</name>
        <dbReference type="ChEBI" id="CHEBI:59789"/>
    </ligand>
</feature>
<dbReference type="EMBL" id="AP014568">
    <property type="protein sequence ID" value="BAO81431.1"/>
    <property type="molecule type" value="Genomic_DNA"/>
</dbReference>
<evidence type="ECO:0000256" key="1">
    <source>
        <dbReference type="ARBA" id="ARBA00022490"/>
    </source>
</evidence>
<feature type="binding site" evidence="6 7">
    <location>
        <position position="124"/>
    </location>
    <ligand>
        <name>S-adenosyl-L-methionine</name>
        <dbReference type="ChEBI" id="CHEBI:59789"/>
    </ligand>
</feature>
<dbReference type="InterPro" id="IPR029028">
    <property type="entry name" value="Alpha/beta_knot_MTases"/>
</dbReference>
<dbReference type="KEGG" id="cbaa:SRAA_1577"/>
<name>A0A060NHN2_9BURK</name>
<dbReference type="Proteomes" id="UP000067461">
    <property type="component" value="Chromosome"/>
</dbReference>
<comment type="similarity">
    <text evidence="6">Belongs to the class IV-like SAM-binding methyltransferase superfamily. RNA methyltransferase TrmH family. TrmL subfamily.</text>
</comment>
<evidence type="ECO:0000256" key="5">
    <source>
        <dbReference type="ARBA" id="ARBA00022694"/>
    </source>
</evidence>
<evidence type="ECO:0000259" key="8">
    <source>
        <dbReference type="Pfam" id="PF00588"/>
    </source>
</evidence>
<evidence type="ECO:0000256" key="4">
    <source>
        <dbReference type="ARBA" id="ARBA00022691"/>
    </source>
</evidence>
<keyword evidence="5 6" id="KW-0819">tRNA processing</keyword>
<keyword evidence="2 6" id="KW-0489">Methyltransferase</keyword>
<dbReference type="CDD" id="cd18094">
    <property type="entry name" value="SpoU-like_TrmL"/>
    <property type="match status" value="1"/>
</dbReference>
<keyword evidence="1 6" id="KW-0963">Cytoplasm</keyword>
<accession>A0A060NHN2</accession>
<organism evidence="9 10">
    <name type="scientific">Serpentinimonas raichei</name>
    <dbReference type="NCBI Taxonomy" id="1458425"/>
    <lineage>
        <taxon>Bacteria</taxon>
        <taxon>Pseudomonadati</taxon>
        <taxon>Pseudomonadota</taxon>
        <taxon>Betaproteobacteria</taxon>
        <taxon>Burkholderiales</taxon>
        <taxon>Comamonadaceae</taxon>
        <taxon>Serpentinimonas</taxon>
    </lineage>
</organism>
<dbReference type="GO" id="GO:0002132">
    <property type="term" value="P:wobble position uridine ribose methylation"/>
    <property type="evidence" value="ECO:0007669"/>
    <property type="project" value="TreeGrafter"/>
</dbReference>
<evidence type="ECO:0000256" key="6">
    <source>
        <dbReference type="HAMAP-Rule" id="MF_01885"/>
    </source>
</evidence>
<keyword evidence="4 6" id="KW-0949">S-adenosyl-L-methionine</keyword>
<sequence length="162" mass="17867">MFNLVLVHPEIPPNTGNAIRLSANTGCTLHLIEPLGFSLDDKLLRRAGLDYHEYAALRLHRDWAAFMAQERPDPQRLFTFSSLAQRSAYEPRYAPGDWFVFGCETRGLPPELLAKIGPAQQLRLPMRPGQRSLNLSNAVAVVAFEAWRQQGFAGGVPAAGGA</sequence>
<dbReference type="PIRSF" id="PIRSF029256">
    <property type="entry name" value="SpoU_TrmH_prd"/>
    <property type="match status" value="1"/>
</dbReference>
<comment type="catalytic activity">
    <reaction evidence="6">
        <text>cytidine(34) in tRNA + S-adenosyl-L-methionine = 2'-O-methylcytidine(34) in tRNA + S-adenosyl-L-homocysteine + H(+)</text>
        <dbReference type="Rhea" id="RHEA:43084"/>
        <dbReference type="Rhea" id="RHEA-COMP:10331"/>
        <dbReference type="Rhea" id="RHEA-COMP:10332"/>
        <dbReference type="ChEBI" id="CHEBI:15378"/>
        <dbReference type="ChEBI" id="CHEBI:57856"/>
        <dbReference type="ChEBI" id="CHEBI:59789"/>
        <dbReference type="ChEBI" id="CHEBI:74495"/>
        <dbReference type="ChEBI" id="CHEBI:82748"/>
        <dbReference type="EC" id="2.1.1.207"/>
    </reaction>
</comment>
<dbReference type="InterPro" id="IPR029026">
    <property type="entry name" value="tRNA_m1G_MTases_N"/>
</dbReference>
<comment type="subunit">
    <text evidence="6">Homodimer.</text>
</comment>
<dbReference type="GO" id="GO:0003723">
    <property type="term" value="F:RNA binding"/>
    <property type="evidence" value="ECO:0007669"/>
    <property type="project" value="InterPro"/>
</dbReference>
<dbReference type="RefSeq" id="WP_045533548.1">
    <property type="nucleotide sequence ID" value="NZ_AP014568.1"/>
</dbReference>
<comment type="caution">
    <text evidence="6">Lacks conserved residue(s) required for the propagation of feature annotation.</text>
</comment>
<dbReference type="PANTHER" id="PTHR42971:SF1">
    <property type="entry name" value="TRNA (CYTIDINE(34)-2'-O)-METHYLTRANSFERASE"/>
    <property type="match status" value="1"/>
</dbReference>
<dbReference type="STRING" id="1458425.SRAA_1577"/>
<keyword evidence="3 6" id="KW-0808">Transferase</keyword>
<dbReference type="GO" id="GO:0002131">
    <property type="term" value="P:wobble position cytosine ribose methylation"/>
    <property type="evidence" value="ECO:0007669"/>
    <property type="project" value="TreeGrafter"/>
</dbReference>
<dbReference type="Pfam" id="PF00588">
    <property type="entry name" value="SpoU_methylase"/>
    <property type="match status" value="1"/>
</dbReference>
<dbReference type="PANTHER" id="PTHR42971">
    <property type="entry name" value="TRNA (CYTIDINE(34)-2'-O)-METHYLTRANSFERASE"/>
    <property type="match status" value="1"/>
</dbReference>
<evidence type="ECO:0000256" key="3">
    <source>
        <dbReference type="ARBA" id="ARBA00022679"/>
    </source>
</evidence>
<evidence type="ECO:0000313" key="10">
    <source>
        <dbReference type="Proteomes" id="UP000067461"/>
    </source>
</evidence>
<keyword evidence="10" id="KW-1185">Reference proteome</keyword>